<sequence length="104" mass="11920">MPGLHSVGFIIKNNSSNKIEEIRGINDRIALLNIRLHSYKDKEETGTVIRAQSSIKCVNKEKDIKTDTFYENLQSTIQAALKNLIVIADFNDEKKSREKEKNTR</sequence>
<comment type="caution">
    <text evidence="1">The sequence shown here is derived from an EMBL/GenBank/DDBJ whole genome shotgun (WGS) entry which is preliminary data.</text>
</comment>
<dbReference type="EMBL" id="BGZK01000737">
    <property type="protein sequence ID" value="GBP58522.1"/>
    <property type="molecule type" value="Genomic_DNA"/>
</dbReference>
<name>A0A4C1X6K2_EUMVA</name>
<gene>
    <name evidence="1" type="ORF">EVAR_33872_1</name>
</gene>
<dbReference type="AlphaFoldDB" id="A0A4C1X6K2"/>
<reference evidence="1 2" key="1">
    <citation type="journal article" date="2019" name="Commun. Biol.">
        <title>The bagworm genome reveals a unique fibroin gene that provides high tensile strength.</title>
        <authorList>
            <person name="Kono N."/>
            <person name="Nakamura H."/>
            <person name="Ohtoshi R."/>
            <person name="Tomita M."/>
            <person name="Numata K."/>
            <person name="Arakawa K."/>
        </authorList>
    </citation>
    <scope>NUCLEOTIDE SEQUENCE [LARGE SCALE GENOMIC DNA]</scope>
</reference>
<dbReference type="OrthoDB" id="410104at2759"/>
<accession>A0A4C1X6K2</accession>
<organism evidence="1 2">
    <name type="scientific">Eumeta variegata</name>
    <name type="common">Bagworm moth</name>
    <name type="synonym">Eumeta japonica</name>
    <dbReference type="NCBI Taxonomy" id="151549"/>
    <lineage>
        <taxon>Eukaryota</taxon>
        <taxon>Metazoa</taxon>
        <taxon>Ecdysozoa</taxon>
        <taxon>Arthropoda</taxon>
        <taxon>Hexapoda</taxon>
        <taxon>Insecta</taxon>
        <taxon>Pterygota</taxon>
        <taxon>Neoptera</taxon>
        <taxon>Endopterygota</taxon>
        <taxon>Lepidoptera</taxon>
        <taxon>Glossata</taxon>
        <taxon>Ditrysia</taxon>
        <taxon>Tineoidea</taxon>
        <taxon>Psychidae</taxon>
        <taxon>Oiketicinae</taxon>
        <taxon>Eumeta</taxon>
    </lineage>
</organism>
<evidence type="ECO:0000313" key="2">
    <source>
        <dbReference type="Proteomes" id="UP000299102"/>
    </source>
</evidence>
<protein>
    <submittedName>
        <fullName evidence="1">Uncharacterized protein</fullName>
    </submittedName>
</protein>
<dbReference type="Proteomes" id="UP000299102">
    <property type="component" value="Unassembled WGS sequence"/>
</dbReference>
<proteinExistence type="predicted"/>
<keyword evidence="2" id="KW-1185">Reference proteome</keyword>
<evidence type="ECO:0000313" key="1">
    <source>
        <dbReference type="EMBL" id="GBP58522.1"/>
    </source>
</evidence>